<dbReference type="Proteomes" id="UP000016860">
    <property type="component" value="Unassembled WGS sequence"/>
</dbReference>
<dbReference type="Pfam" id="PF04397">
    <property type="entry name" value="LytTR"/>
    <property type="match status" value="1"/>
</dbReference>
<dbReference type="GO" id="GO:0000156">
    <property type="term" value="F:phosphorelay response regulator activity"/>
    <property type="evidence" value="ECO:0007669"/>
    <property type="project" value="InterPro"/>
</dbReference>
<evidence type="ECO:0000256" key="2">
    <source>
        <dbReference type="ARBA" id="ARBA00024867"/>
    </source>
</evidence>
<dbReference type="InterPro" id="IPR001789">
    <property type="entry name" value="Sig_transdc_resp-reg_receiver"/>
</dbReference>
<evidence type="ECO:0000259" key="3">
    <source>
        <dbReference type="PROSITE" id="PS50930"/>
    </source>
</evidence>
<dbReference type="SUPFAM" id="SSF52172">
    <property type="entry name" value="CheY-like"/>
    <property type="match status" value="1"/>
</dbReference>
<organism evidence="4 5">
    <name type="scientific">Ruminiclostridium papyrosolvens C7</name>
    <dbReference type="NCBI Taxonomy" id="1330534"/>
    <lineage>
        <taxon>Bacteria</taxon>
        <taxon>Bacillati</taxon>
        <taxon>Bacillota</taxon>
        <taxon>Clostridia</taxon>
        <taxon>Eubacteriales</taxon>
        <taxon>Oscillospiraceae</taxon>
        <taxon>Ruminiclostridium</taxon>
    </lineage>
</organism>
<evidence type="ECO:0000313" key="5">
    <source>
        <dbReference type="Proteomes" id="UP000016860"/>
    </source>
</evidence>
<dbReference type="PROSITE" id="PS50930">
    <property type="entry name" value="HTH_LYTTR"/>
    <property type="match status" value="1"/>
</dbReference>
<dbReference type="GO" id="GO:0003677">
    <property type="term" value="F:DNA binding"/>
    <property type="evidence" value="ECO:0007669"/>
    <property type="project" value="InterPro"/>
</dbReference>
<gene>
    <name evidence="4" type="ORF">L323_14510</name>
</gene>
<comment type="function">
    <text evidence="2">May play the central regulatory role in sporulation. It may be an element of the effector pathway responsible for the activation of sporulation genes in response to nutritional stress. Spo0A may act in concert with spo0H (a sigma factor) to control the expression of some genes that are critical to the sporulation process.</text>
</comment>
<dbReference type="Pfam" id="PF00072">
    <property type="entry name" value="Response_reg"/>
    <property type="match status" value="1"/>
</dbReference>
<dbReference type="OrthoDB" id="9809318at2"/>
<dbReference type="Gene3D" id="2.40.50.1020">
    <property type="entry name" value="LytTr DNA-binding domain"/>
    <property type="match status" value="1"/>
</dbReference>
<dbReference type="InterPro" id="IPR046947">
    <property type="entry name" value="LytR-like"/>
</dbReference>
<accession>U4QZ00</accession>
<dbReference type="STRING" id="1330534.L323_14510"/>
<dbReference type="AlphaFoldDB" id="U4QZ00"/>
<evidence type="ECO:0000313" key="4">
    <source>
        <dbReference type="EMBL" id="EPR10183.1"/>
    </source>
</evidence>
<dbReference type="PANTHER" id="PTHR37299">
    <property type="entry name" value="TRANSCRIPTIONAL REGULATOR-RELATED"/>
    <property type="match status" value="1"/>
</dbReference>
<comment type="caution">
    <text evidence="4">The sequence shown here is derived from an EMBL/GenBank/DDBJ whole genome shotgun (WGS) entry which is preliminary data.</text>
</comment>
<dbReference type="InterPro" id="IPR007492">
    <property type="entry name" value="LytTR_DNA-bd_dom"/>
</dbReference>
<protein>
    <recommendedName>
        <fullName evidence="1">Stage 0 sporulation protein A homolog</fullName>
    </recommendedName>
</protein>
<feature type="domain" description="HTH LytTR-type" evidence="3">
    <location>
        <begin position="133"/>
        <end position="235"/>
    </location>
</feature>
<reference evidence="4 5" key="1">
    <citation type="journal article" date="2013" name="Genome Announc.">
        <title>Draft Genome Sequence of the Cellulolytic Bacterium Clostridium papyrosolvens C7 (ATCC 700395).</title>
        <authorList>
            <person name="Zepeda V."/>
            <person name="Dassa B."/>
            <person name="Borovok I."/>
            <person name="Lamed R."/>
            <person name="Bayer E.A."/>
            <person name="Cate J.H."/>
        </authorList>
    </citation>
    <scope>NUCLEOTIDE SEQUENCE [LARGE SCALE GENOMIC DNA]</scope>
    <source>
        <strain evidence="4 5">C7</strain>
    </source>
</reference>
<dbReference type="SMART" id="SM00850">
    <property type="entry name" value="LytTR"/>
    <property type="match status" value="1"/>
</dbReference>
<dbReference type="Gene3D" id="3.40.50.2300">
    <property type="match status" value="1"/>
</dbReference>
<dbReference type="PANTHER" id="PTHR37299:SF1">
    <property type="entry name" value="STAGE 0 SPORULATION PROTEIN A HOMOLOG"/>
    <property type="match status" value="1"/>
</dbReference>
<dbReference type="EMBL" id="ATAY01000071">
    <property type="protein sequence ID" value="EPR10183.1"/>
    <property type="molecule type" value="Genomic_DNA"/>
</dbReference>
<dbReference type="RefSeq" id="WP_020816357.1">
    <property type="nucleotide sequence ID" value="NZ_ATAY01000071.1"/>
</dbReference>
<dbReference type="PATRIC" id="fig|1330534.3.peg.2877"/>
<sequence length="240" mass="27810">MISIAAIDDSKNVLDDYINNIPKWLSQNNIDGELVIATSAPNKFINAVENNLVNVCIIDINLKNDTNGMDLARQVRSINKSCEIIFVTACLEYIQEAFEVKAYSFIQKPRWDKLQNTLIELSKEKQSNKRSCIDIKCGSQVFFIQIDDINYIEHLQTKTVIHTSDGDYHTYEGLEELVERINDVRFKRCHRSIFINTFCVYCLDVKSKEFILKDKSRCSIGPKYFANFKTQEGWRQLLCL</sequence>
<evidence type="ECO:0000256" key="1">
    <source>
        <dbReference type="ARBA" id="ARBA00018672"/>
    </source>
</evidence>
<dbReference type="SMART" id="SM00448">
    <property type="entry name" value="REC"/>
    <property type="match status" value="1"/>
</dbReference>
<dbReference type="InterPro" id="IPR011006">
    <property type="entry name" value="CheY-like_superfamily"/>
</dbReference>
<proteinExistence type="predicted"/>
<name>U4QZ00_9FIRM</name>